<protein>
    <recommendedName>
        <fullName evidence="2">DUF7201 domain-containing protein</fullName>
    </recommendedName>
</protein>
<dbReference type="InterPro" id="IPR055625">
    <property type="entry name" value="DUF7201"/>
</dbReference>
<evidence type="ECO:0000259" key="2">
    <source>
        <dbReference type="Pfam" id="PF23831"/>
    </source>
</evidence>
<keyword evidence="1" id="KW-0812">Transmembrane</keyword>
<reference evidence="3" key="1">
    <citation type="submission" date="2020-04" db="EMBL/GenBank/DDBJ databases">
        <authorList>
            <person name="Chiriac C."/>
            <person name="Salcher M."/>
            <person name="Ghai R."/>
            <person name="Kavagutti S V."/>
        </authorList>
    </citation>
    <scope>NUCLEOTIDE SEQUENCE</scope>
</reference>
<feature type="transmembrane region" description="Helical" evidence="1">
    <location>
        <begin position="120"/>
        <end position="138"/>
    </location>
</feature>
<dbReference type="Pfam" id="PF23831">
    <property type="entry name" value="DUF7201"/>
    <property type="match status" value="1"/>
</dbReference>
<feature type="domain" description="DUF7201" evidence="2">
    <location>
        <begin position="11"/>
        <end position="67"/>
    </location>
</feature>
<evidence type="ECO:0000256" key="1">
    <source>
        <dbReference type="SAM" id="Phobius"/>
    </source>
</evidence>
<name>A0A6J5KYI5_9CAUD</name>
<proteinExistence type="predicted"/>
<keyword evidence="1" id="KW-1133">Transmembrane helix</keyword>
<accession>A0A6J5KYI5</accession>
<dbReference type="EMBL" id="LR796186">
    <property type="protein sequence ID" value="CAB4125009.1"/>
    <property type="molecule type" value="Genomic_DNA"/>
</dbReference>
<evidence type="ECO:0000313" key="3">
    <source>
        <dbReference type="EMBL" id="CAB4125009.1"/>
    </source>
</evidence>
<sequence length="143" mass="16304">MSQAPETDIAVLKNVVSRIDTAITNMAEVSNNIGKLLAVHESRLDHIEKTNSEVSFDVRELHSRITTMSKEILTKLDETEDHFYLMLKEVSKATKEQVDEIKKDFDQLEKRVLFVEKWKYYVIGGAIALGWALSRLPVATNLL</sequence>
<gene>
    <name evidence="3" type="ORF">UFOVP58_50</name>
</gene>
<keyword evidence="1" id="KW-0472">Membrane</keyword>
<organism evidence="3">
    <name type="scientific">uncultured Caudovirales phage</name>
    <dbReference type="NCBI Taxonomy" id="2100421"/>
    <lineage>
        <taxon>Viruses</taxon>
        <taxon>Duplodnaviria</taxon>
        <taxon>Heunggongvirae</taxon>
        <taxon>Uroviricota</taxon>
        <taxon>Caudoviricetes</taxon>
        <taxon>Peduoviridae</taxon>
        <taxon>Maltschvirus</taxon>
        <taxon>Maltschvirus maltsch</taxon>
    </lineage>
</organism>